<dbReference type="InParanoid" id="D2W2F3"/>
<accession>D2W2F3</accession>
<gene>
    <name evidence="2" type="ORF">NAEGRDRAFT_82132</name>
</gene>
<proteinExistence type="predicted"/>
<feature type="compositionally biased region" description="Low complexity" evidence="1">
    <location>
        <begin position="28"/>
        <end position="39"/>
    </location>
</feature>
<evidence type="ECO:0000256" key="1">
    <source>
        <dbReference type="SAM" id="MobiDB-lite"/>
    </source>
</evidence>
<dbReference type="AlphaFoldDB" id="D2W2F3"/>
<evidence type="ECO:0000313" key="2">
    <source>
        <dbReference type="EMBL" id="EFC36737.1"/>
    </source>
</evidence>
<dbReference type="Proteomes" id="UP000006671">
    <property type="component" value="Unassembled WGS sequence"/>
</dbReference>
<protein>
    <submittedName>
        <fullName evidence="2">Uncharacterized protein</fullName>
    </submittedName>
</protein>
<feature type="region of interest" description="Disordered" evidence="1">
    <location>
        <begin position="25"/>
        <end position="57"/>
    </location>
</feature>
<dbReference type="RefSeq" id="XP_002669481.1">
    <property type="nucleotide sequence ID" value="XM_002669435.1"/>
</dbReference>
<evidence type="ECO:0000313" key="3">
    <source>
        <dbReference type="Proteomes" id="UP000006671"/>
    </source>
</evidence>
<feature type="region of interest" description="Disordered" evidence="1">
    <location>
        <begin position="177"/>
        <end position="205"/>
    </location>
</feature>
<dbReference type="GeneID" id="8860975"/>
<reference evidence="2 3" key="1">
    <citation type="journal article" date="2010" name="Cell">
        <title>The genome of Naegleria gruberi illuminates early eukaryotic versatility.</title>
        <authorList>
            <person name="Fritz-Laylin L.K."/>
            <person name="Prochnik S.E."/>
            <person name="Ginger M.L."/>
            <person name="Dacks J.B."/>
            <person name="Carpenter M.L."/>
            <person name="Field M.C."/>
            <person name="Kuo A."/>
            <person name="Paredez A."/>
            <person name="Chapman J."/>
            <person name="Pham J."/>
            <person name="Shu S."/>
            <person name="Neupane R."/>
            <person name="Cipriano M."/>
            <person name="Mancuso J."/>
            <person name="Tu H."/>
            <person name="Salamov A."/>
            <person name="Lindquist E."/>
            <person name="Shapiro H."/>
            <person name="Lucas S."/>
            <person name="Grigoriev I.V."/>
            <person name="Cande W.Z."/>
            <person name="Fulton C."/>
            <person name="Rokhsar D.S."/>
            <person name="Dawson S.C."/>
        </authorList>
    </citation>
    <scope>NUCLEOTIDE SEQUENCE [LARGE SCALE GENOMIC DNA]</scope>
    <source>
        <strain evidence="2 3">NEG-M</strain>
    </source>
</reference>
<keyword evidence="3" id="KW-1185">Reference proteome</keyword>
<feature type="compositionally biased region" description="Low complexity" evidence="1">
    <location>
        <begin position="194"/>
        <end position="205"/>
    </location>
</feature>
<organism evidence="3">
    <name type="scientific">Naegleria gruberi</name>
    <name type="common">Amoeba</name>
    <dbReference type="NCBI Taxonomy" id="5762"/>
    <lineage>
        <taxon>Eukaryota</taxon>
        <taxon>Discoba</taxon>
        <taxon>Heterolobosea</taxon>
        <taxon>Tetramitia</taxon>
        <taxon>Eutetramitia</taxon>
        <taxon>Vahlkampfiidae</taxon>
        <taxon>Naegleria</taxon>
    </lineage>
</organism>
<dbReference type="EMBL" id="GG738926">
    <property type="protein sequence ID" value="EFC36737.1"/>
    <property type="molecule type" value="Genomic_DNA"/>
</dbReference>
<name>D2W2F3_NAEGR</name>
<sequence length="254" mass="27525">MPGCYTKFSVVEFATPSKQHNTCVGQYNNPLSSSLSSNPEMPRKRGRPAKNPNSSSVKMMITKTEMFNASSHSSYSQAKTQCYPYESEIRLSSGITKQKNKKATSNNSLLSCSYLPSVVSATLSSKVSSTTHIIPAVPVLLNNSNIVAPSHCNSPSLSCSSSSSLNSLFNAENISPSHHSKYSTPKYVNKRQSSHSPISSTSSNCVSNTTQDFIETLSIPTTSTLVMHSNTLSTNSPTTRRIIRTSISIKELLN</sequence>
<dbReference type="KEGG" id="ngr:NAEGRDRAFT_82132"/>
<dbReference type="VEuPathDB" id="AmoebaDB:NAEGRDRAFT_82132"/>